<evidence type="ECO:0000259" key="11">
    <source>
        <dbReference type="Pfam" id="PF17900"/>
    </source>
</evidence>
<evidence type="ECO:0000256" key="3">
    <source>
        <dbReference type="ARBA" id="ARBA00022723"/>
    </source>
</evidence>
<dbReference type="CDD" id="cd09601">
    <property type="entry name" value="M1_APN-Q_like"/>
    <property type="match status" value="1"/>
</dbReference>
<organism evidence="12 13">
    <name type="scientific">Porites lobata</name>
    <dbReference type="NCBI Taxonomy" id="104759"/>
    <lineage>
        <taxon>Eukaryota</taxon>
        <taxon>Metazoa</taxon>
        <taxon>Cnidaria</taxon>
        <taxon>Anthozoa</taxon>
        <taxon>Hexacorallia</taxon>
        <taxon>Scleractinia</taxon>
        <taxon>Fungiina</taxon>
        <taxon>Poritidae</taxon>
        <taxon>Porites</taxon>
    </lineage>
</organism>
<evidence type="ECO:0000256" key="2">
    <source>
        <dbReference type="ARBA" id="ARBA00022670"/>
    </source>
</evidence>
<dbReference type="Gene3D" id="1.25.50.20">
    <property type="match status" value="1"/>
</dbReference>
<evidence type="ECO:0000313" key="13">
    <source>
        <dbReference type="Proteomes" id="UP001159405"/>
    </source>
</evidence>
<evidence type="ECO:0000256" key="5">
    <source>
        <dbReference type="ARBA" id="ARBA00022833"/>
    </source>
</evidence>
<keyword evidence="5 7" id="KW-0862">Zinc</keyword>
<dbReference type="Gene3D" id="2.60.40.1730">
    <property type="entry name" value="tricorn interacting facor f3 domain"/>
    <property type="match status" value="1"/>
</dbReference>
<comment type="cofactor">
    <cofactor evidence="7">
        <name>Zn(2+)</name>
        <dbReference type="ChEBI" id="CHEBI:29105"/>
    </cofactor>
    <text evidence="7">Binds 1 zinc ion per subunit.</text>
</comment>
<dbReference type="InterPro" id="IPR034016">
    <property type="entry name" value="M1_APN-typ"/>
</dbReference>
<keyword evidence="13" id="KW-1185">Reference proteome</keyword>
<dbReference type="EC" id="3.4.11.-" evidence="7"/>
<dbReference type="InterPro" id="IPR014782">
    <property type="entry name" value="Peptidase_M1_dom"/>
</dbReference>
<keyword evidence="7" id="KW-0812">Transmembrane</keyword>
<feature type="domain" description="ERAP1-like C-terminal" evidence="10">
    <location>
        <begin position="633"/>
        <end position="950"/>
    </location>
</feature>
<protein>
    <recommendedName>
        <fullName evidence="7">Aminopeptidase</fullName>
        <ecNumber evidence="7">3.4.11.-</ecNumber>
    </recommendedName>
</protein>
<comment type="caution">
    <text evidence="12">The sequence shown here is derived from an EMBL/GenBank/DDBJ whole genome shotgun (WGS) entry which is preliminary data.</text>
</comment>
<dbReference type="Pfam" id="PF11838">
    <property type="entry name" value="ERAP1_C"/>
    <property type="match status" value="1"/>
</dbReference>
<dbReference type="PANTHER" id="PTHR11533">
    <property type="entry name" value="PROTEASE M1 ZINC METALLOPROTEASE"/>
    <property type="match status" value="1"/>
</dbReference>
<dbReference type="InterPro" id="IPR042097">
    <property type="entry name" value="Aminopeptidase_N-like_N_sf"/>
</dbReference>
<dbReference type="Gene3D" id="2.60.40.1910">
    <property type="match status" value="1"/>
</dbReference>
<dbReference type="PRINTS" id="PR00756">
    <property type="entry name" value="ALADIPTASE"/>
</dbReference>
<dbReference type="SUPFAM" id="SSF55486">
    <property type="entry name" value="Metalloproteases ('zincins'), catalytic domain"/>
    <property type="match status" value="1"/>
</dbReference>
<dbReference type="InterPro" id="IPR027268">
    <property type="entry name" value="Peptidase_M4/M1_CTD_sf"/>
</dbReference>
<evidence type="ECO:0000256" key="4">
    <source>
        <dbReference type="ARBA" id="ARBA00022801"/>
    </source>
</evidence>
<evidence type="ECO:0000256" key="1">
    <source>
        <dbReference type="ARBA" id="ARBA00010136"/>
    </source>
</evidence>
<feature type="transmembrane region" description="Helical" evidence="7">
    <location>
        <begin position="38"/>
        <end position="61"/>
    </location>
</feature>
<dbReference type="EMBL" id="CALNXK010000121">
    <property type="protein sequence ID" value="CAH3161877.1"/>
    <property type="molecule type" value="Genomic_DNA"/>
</dbReference>
<evidence type="ECO:0000259" key="9">
    <source>
        <dbReference type="Pfam" id="PF01433"/>
    </source>
</evidence>
<dbReference type="Gene3D" id="1.10.390.10">
    <property type="entry name" value="Neutral Protease Domain 2"/>
    <property type="match status" value="1"/>
</dbReference>
<proteinExistence type="inferred from homology"/>
<dbReference type="InterPro" id="IPR001930">
    <property type="entry name" value="Peptidase_M1"/>
</dbReference>
<dbReference type="Pfam" id="PF17900">
    <property type="entry name" value="Peptidase_M1_N"/>
    <property type="match status" value="1"/>
</dbReference>
<dbReference type="Pfam" id="PF01433">
    <property type="entry name" value="Peptidase_M1"/>
    <property type="match status" value="1"/>
</dbReference>
<reference evidence="12 13" key="1">
    <citation type="submission" date="2022-05" db="EMBL/GenBank/DDBJ databases">
        <authorList>
            <consortium name="Genoscope - CEA"/>
            <person name="William W."/>
        </authorList>
    </citation>
    <scope>NUCLEOTIDE SEQUENCE [LARGE SCALE GENOMIC DNA]</scope>
</reference>
<dbReference type="InterPro" id="IPR024571">
    <property type="entry name" value="ERAP1-like_C_dom"/>
</dbReference>
<keyword evidence="3 7" id="KW-0479">Metal-binding</keyword>
<evidence type="ECO:0000313" key="12">
    <source>
        <dbReference type="EMBL" id="CAH3161877.1"/>
    </source>
</evidence>
<evidence type="ECO:0000256" key="6">
    <source>
        <dbReference type="ARBA" id="ARBA00023049"/>
    </source>
</evidence>
<dbReference type="Proteomes" id="UP001159405">
    <property type="component" value="Unassembled WGS sequence"/>
</dbReference>
<keyword evidence="7" id="KW-0472">Membrane</keyword>
<dbReference type="InterPro" id="IPR045357">
    <property type="entry name" value="Aminopeptidase_N-like_N"/>
</dbReference>
<evidence type="ECO:0000256" key="7">
    <source>
        <dbReference type="RuleBase" id="RU364040"/>
    </source>
</evidence>
<evidence type="ECO:0000259" key="10">
    <source>
        <dbReference type="Pfam" id="PF11838"/>
    </source>
</evidence>
<keyword evidence="4 7" id="KW-0378">Hydrolase</keyword>
<feature type="region of interest" description="Disordered" evidence="8">
    <location>
        <begin position="1"/>
        <end position="21"/>
    </location>
</feature>
<comment type="similarity">
    <text evidence="1 7">Belongs to the peptidase M1 family.</text>
</comment>
<name>A0ABN8QHC8_9CNID</name>
<dbReference type="PANTHER" id="PTHR11533:SF299">
    <property type="entry name" value="AMINOPEPTIDASE"/>
    <property type="match status" value="1"/>
</dbReference>
<accession>A0ABN8QHC8</accession>
<keyword evidence="6 7" id="KW-0482">Metalloprotease</keyword>
<gene>
    <name evidence="12" type="ORF">PLOB_00005060</name>
</gene>
<keyword evidence="7" id="KW-0031">Aminopeptidase</keyword>
<keyword evidence="7" id="KW-1133">Transmembrane helix</keyword>
<sequence length="984" mass="112911">MHRGYRAASTEEDDSDRSFSHSRSRVSYQGNMICSGKLCAIFLTLSIAFGAVVLFIFSAFFHASDSEIEFYKRAMDYITGDRFARSEMNDDEKSFPHKEILLPKDLTPERYQVYLHPNLTTFDFHGGVKIDIICKNPTRNILLHMKKLNITSYGVQDSSGNHLSVLRVAHSKKLEQYLVQMRDELQKGEKYTLKLDFNGLLSNTMAGFYKSSYKTKSGKMRHMATTQFEATDARAAFPCFDEPEFKSQFIVTLVHEKDYKALSNMPVANTISRNDGFLESRFKETVKMSTYLLAFIVCDFAYKESHTKRGNKIRVWSRKDAIDSTALALSVAENVLNYYEKFFNIPYPLPKIDLVAVPDFAAGAMENWGILTFRETYLLSDPAVSSAADKQGVAIVVSHELAHQWFGNLVTMKWWNDLWLNEGFANYVEYMGTDHFRKDWRVLEQFVGDTLQSALSSDSMENTHPISVPVHNPSQITEIFDSISYDKGSSVIRMLRSFIGDKRFQKGLELYLNTYKYANAEADDLWKALSSVCKDLDVKAIMDTWIKQKGYPVVYIEESNAQSRDGSIKMIASQKRFLRDIKQGTQKYHDEAKGYNWQIPLTYVTSQNPQKTHTVWMKDSHATVSTGKKKYSWIKANVGQTGLYRVNYNKKNWGKLVKQLNRNHKILSSVDRSGLIDDAFNLARAGQLDMSTALSLTAYLEKEREYIPWSTALGHLGFIGSMLSMRSSYGDYEKYIVKKVKPLEKYVGWGSEGDILKMYLRNNVLSTLASHGDEHAVNYSLTGFRIWMRNQSLTISPHIRGIVYNTAIKYGGLEEWEFLWNKYLKTIDATEKSRMLYALSGSKEPWLLSRLLEYSLDDSKIRTQDMLHAISGVGSHIYGRLLTWDFIRKNFDKIVKKVGKDAMEISYLVGIATRGFNSEFQLKEVNNFIDQHKDVLSQLRATKKAVEYIRGCINWMTDHGKQVEDWLKAQVAEIESLSSRLEDL</sequence>
<feature type="domain" description="Peptidase M1 membrane alanine aminopeptidase" evidence="9">
    <location>
        <begin position="328"/>
        <end position="545"/>
    </location>
</feature>
<keyword evidence="2 7" id="KW-0645">Protease</keyword>
<dbReference type="SUPFAM" id="SSF63737">
    <property type="entry name" value="Leukotriene A4 hydrolase N-terminal domain"/>
    <property type="match status" value="1"/>
</dbReference>
<evidence type="ECO:0000256" key="8">
    <source>
        <dbReference type="SAM" id="MobiDB-lite"/>
    </source>
</evidence>
<feature type="domain" description="Aminopeptidase N-like N-terminal" evidence="11">
    <location>
        <begin position="108"/>
        <end position="292"/>
    </location>
</feature>
<dbReference type="InterPro" id="IPR050344">
    <property type="entry name" value="Peptidase_M1_aminopeptidases"/>
</dbReference>